<comment type="caution">
    <text evidence="8">The sequence shown here is derived from an EMBL/GenBank/DDBJ whole genome shotgun (WGS) entry which is preliminary data.</text>
</comment>
<dbReference type="InterPro" id="IPR036010">
    <property type="entry name" value="2Fe-2S_ferredoxin-like_sf"/>
</dbReference>
<dbReference type="GO" id="GO:0046872">
    <property type="term" value="F:metal ion binding"/>
    <property type="evidence" value="ECO:0007669"/>
    <property type="project" value="UniProtKB-KW"/>
</dbReference>
<evidence type="ECO:0000256" key="3">
    <source>
        <dbReference type="ARBA" id="ARBA00022723"/>
    </source>
</evidence>
<evidence type="ECO:0000256" key="1">
    <source>
        <dbReference type="ARBA" id="ARBA00010914"/>
    </source>
</evidence>
<dbReference type="Gene3D" id="3.10.20.30">
    <property type="match status" value="1"/>
</dbReference>
<dbReference type="GO" id="GO:0009055">
    <property type="term" value="F:electron transfer activity"/>
    <property type="evidence" value="ECO:0007669"/>
    <property type="project" value="TreeGrafter"/>
</dbReference>
<keyword evidence="5" id="KW-0411">Iron-sulfur</keyword>
<keyword evidence="9" id="KW-1185">Reference proteome</keyword>
<dbReference type="PRINTS" id="PR00355">
    <property type="entry name" value="ADRENODOXIN"/>
</dbReference>
<gene>
    <name evidence="8" type="ORF">O9X94_19330</name>
</gene>
<dbReference type="InterPro" id="IPR018298">
    <property type="entry name" value="Adrenodoxin_Fe-S_BS"/>
</dbReference>
<dbReference type="RefSeq" id="WP_269832261.1">
    <property type="nucleotide sequence ID" value="NZ_JAPZLT010000011.1"/>
</dbReference>
<keyword evidence="4" id="KW-0408">Iron</keyword>
<dbReference type="PANTHER" id="PTHR23426">
    <property type="entry name" value="FERREDOXIN/ADRENODOXIN"/>
    <property type="match status" value="1"/>
</dbReference>
<dbReference type="PROSITE" id="PS00814">
    <property type="entry name" value="ADX"/>
    <property type="match status" value="1"/>
</dbReference>
<dbReference type="InterPro" id="IPR001041">
    <property type="entry name" value="2Fe-2S_ferredoxin-type"/>
</dbReference>
<evidence type="ECO:0000259" key="7">
    <source>
        <dbReference type="PROSITE" id="PS51085"/>
    </source>
</evidence>
<evidence type="ECO:0000256" key="6">
    <source>
        <dbReference type="ARBA" id="ARBA00034078"/>
    </source>
</evidence>
<evidence type="ECO:0000313" key="9">
    <source>
        <dbReference type="Proteomes" id="UP001151309"/>
    </source>
</evidence>
<comment type="cofactor">
    <cofactor evidence="6">
        <name>[2Fe-2S] cluster</name>
        <dbReference type="ChEBI" id="CHEBI:190135"/>
    </cofactor>
</comment>
<evidence type="ECO:0000313" key="8">
    <source>
        <dbReference type="EMBL" id="MCZ7911481.1"/>
    </source>
</evidence>
<comment type="similarity">
    <text evidence="1">Belongs to the adrenodoxin/putidaredoxin family.</text>
</comment>
<dbReference type="EMBL" id="JAPZLT010000011">
    <property type="protein sequence ID" value="MCZ7911481.1"/>
    <property type="molecule type" value="Genomic_DNA"/>
</dbReference>
<dbReference type="SUPFAM" id="SSF54292">
    <property type="entry name" value="2Fe-2S ferredoxin-like"/>
    <property type="match status" value="1"/>
</dbReference>
<dbReference type="GO" id="GO:0051537">
    <property type="term" value="F:2 iron, 2 sulfur cluster binding"/>
    <property type="evidence" value="ECO:0007669"/>
    <property type="project" value="UniProtKB-KW"/>
</dbReference>
<feature type="domain" description="2Fe-2S ferredoxin-type" evidence="7">
    <location>
        <begin position="2"/>
        <end position="106"/>
    </location>
</feature>
<dbReference type="CDD" id="cd00207">
    <property type="entry name" value="fer2"/>
    <property type="match status" value="1"/>
</dbReference>
<proteinExistence type="inferred from homology"/>
<dbReference type="AlphaFoldDB" id="A0A9X3KGW0"/>
<keyword evidence="2" id="KW-0001">2Fe-2S</keyword>
<keyword evidence="3" id="KW-0479">Metal-binding</keyword>
<accession>A0A9X3KGW0</accession>
<evidence type="ECO:0000256" key="2">
    <source>
        <dbReference type="ARBA" id="ARBA00022714"/>
    </source>
</evidence>
<evidence type="ECO:0000256" key="4">
    <source>
        <dbReference type="ARBA" id="ARBA00023004"/>
    </source>
</evidence>
<dbReference type="InterPro" id="IPR012675">
    <property type="entry name" value="Beta-grasp_dom_sf"/>
</dbReference>
<dbReference type="GO" id="GO:0005829">
    <property type="term" value="C:cytosol"/>
    <property type="evidence" value="ECO:0007669"/>
    <property type="project" value="TreeGrafter"/>
</dbReference>
<sequence>MPVVVFVTADGQRIECDGEIGDSVMQVAVANGVEGIVGECGGSMMCATCHCFIDDQWIGLAGSRNDGESDMLECAASQQRTTSRLSCQVRLNSDLNGLIVHLPEAQV</sequence>
<reference evidence="8" key="1">
    <citation type="submission" date="2022-12" db="EMBL/GenBank/DDBJ databases">
        <title>Draft genome sequences of 22 rhizogenic Agrobacterium biovar 1 strains, the causative agent of hairy root disease.</title>
        <authorList>
            <person name="Kim N."/>
            <person name="Vargas P."/>
            <person name="Rediers H."/>
        </authorList>
    </citation>
    <scope>NUCLEOTIDE SEQUENCE</scope>
    <source>
        <strain evidence="8">ST07.17.026</strain>
    </source>
</reference>
<dbReference type="Pfam" id="PF00111">
    <property type="entry name" value="Fer2"/>
    <property type="match status" value="1"/>
</dbReference>
<dbReference type="Proteomes" id="UP001151309">
    <property type="component" value="Unassembled WGS sequence"/>
</dbReference>
<dbReference type="GO" id="GO:0140647">
    <property type="term" value="P:P450-containing electron transport chain"/>
    <property type="evidence" value="ECO:0007669"/>
    <property type="project" value="InterPro"/>
</dbReference>
<evidence type="ECO:0000256" key="5">
    <source>
        <dbReference type="ARBA" id="ARBA00023014"/>
    </source>
</evidence>
<dbReference type="PROSITE" id="PS51085">
    <property type="entry name" value="2FE2S_FER_2"/>
    <property type="match status" value="1"/>
</dbReference>
<protein>
    <submittedName>
        <fullName evidence="8">2Fe-2S iron-sulfur cluster-binding protein</fullName>
    </submittedName>
</protein>
<name>A0A9X3KGW0_9HYPH</name>
<dbReference type="InterPro" id="IPR001055">
    <property type="entry name" value="Adrenodoxin-like"/>
</dbReference>
<dbReference type="PANTHER" id="PTHR23426:SF65">
    <property type="entry name" value="FERREDOXIN-2, MITOCHONDRIAL"/>
    <property type="match status" value="1"/>
</dbReference>
<organism evidence="8 9">
    <name type="scientific">Agrobacterium leguminum</name>
    <dbReference type="NCBI Taxonomy" id="2792015"/>
    <lineage>
        <taxon>Bacteria</taxon>
        <taxon>Pseudomonadati</taxon>
        <taxon>Pseudomonadota</taxon>
        <taxon>Alphaproteobacteria</taxon>
        <taxon>Hyphomicrobiales</taxon>
        <taxon>Rhizobiaceae</taxon>
        <taxon>Rhizobium/Agrobacterium group</taxon>
        <taxon>Agrobacterium</taxon>
    </lineage>
</organism>